<keyword evidence="2" id="KW-0328">Glycosyltransferase</keyword>
<dbReference type="AlphaFoldDB" id="L5LKQ1"/>
<dbReference type="GO" id="GO:0000506">
    <property type="term" value="C:glycosylphosphatidylinositol-N-acetylglucosaminyltransferase (GPI-GnT) complex"/>
    <property type="evidence" value="ECO:0007669"/>
    <property type="project" value="TreeGrafter"/>
</dbReference>
<evidence type="ECO:0000313" key="3">
    <source>
        <dbReference type="Proteomes" id="UP000010556"/>
    </source>
</evidence>
<organism evidence="2 3">
    <name type="scientific">Myotis davidii</name>
    <name type="common">David's myotis</name>
    <dbReference type="NCBI Taxonomy" id="225400"/>
    <lineage>
        <taxon>Eukaryota</taxon>
        <taxon>Metazoa</taxon>
        <taxon>Chordata</taxon>
        <taxon>Craniata</taxon>
        <taxon>Vertebrata</taxon>
        <taxon>Euteleostomi</taxon>
        <taxon>Mammalia</taxon>
        <taxon>Eutheria</taxon>
        <taxon>Laurasiatheria</taxon>
        <taxon>Chiroptera</taxon>
        <taxon>Yangochiroptera</taxon>
        <taxon>Vespertilionidae</taxon>
        <taxon>Myotis</taxon>
    </lineage>
</organism>
<feature type="signal peptide" evidence="1">
    <location>
        <begin position="1"/>
        <end position="18"/>
    </location>
</feature>
<dbReference type="PANTHER" id="PTHR39235">
    <property type="entry name" value="PHOSPHATIDYLINOSITOL N-ACETYLGLUCOSAMINYLTRANSFERASE SUBUNIT Y"/>
    <property type="match status" value="1"/>
</dbReference>
<dbReference type="eggNOG" id="ENOG502S4A7">
    <property type="taxonomic scope" value="Eukaryota"/>
</dbReference>
<reference evidence="3" key="1">
    <citation type="journal article" date="2013" name="Science">
        <title>Comparative analysis of bat genomes provides insight into the evolution of flight and immunity.</title>
        <authorList>
            <person name="Zhang G."/>
            <person name="Cowled C."/>
            <person name="Shi Z."/>
            <person name="Huang Z."/>
            <person name="Bishop-Lilly K.A."/>
            <person name="Fang X."/>
            <person name="Wynne J.W."/>
            <person name="Xiong Z."/>
            <person name="Baker M.L."/>
            <person name="Zhao W."/>
            <person name="Tachedjian M."/>
            <person name="Zhu Y."/>
            <person name="Zhou P."/>
            <person name="Jiang X."/>
            <person name="Ng J."/>
            <person name="Yang L."/>
            <person name="Wu L."/>
            <person name="Xiao J."/>
            <person name="Feng Y."/>
            <person name="Chen Y."/>
            <person name="Sun X."/>
            <person name="Zhang Y."/>
            <person name="Marsh G.A."/>
            <person name="Crameri G."/>
            <person name="Broder C.C."/>
            <person name="Frey K.G."/>
            <person name="Wang L.F."/>
            <person name="Wang J."/>
        </authorList>
    </citation>
    <scope>NUCLEOTIDE SEQUENCE [LARGE SCALE GENOMIC DNA]</scope>
</reference>
<sequence length="83" mass="8927">MFLSLPTLTVLIPLISLAGLFYSASVEEDFPQGCTSTASLCFYSLLLPITIPVCYWNCYFLQVPPGGTFGSPMEPLTAAPAKC</sequence>
<name>L5LKQ1_MYODS</name>
<keyword evidence="1" id="KW-0732">Signal</keyword>
<gene>
    <name evidence="2" type="ORF">MDA_GLEAN10010985</name>
</gene>
<feature type="chain" id="PRO_5003970392" evidence="1">
    <location>
        <begin position="19"/>
        <end position="83"/>
    </location>
</feature>
<dbReference type="GO" id="GO:0016757">
    <property type="term" value="F:glycosyltransferase activity"/>
    <property type="evidence" value="ECO:0007669"/>
    <property type="project" value="UniProtKB-KW"/>
</dbReference>
<dbReference type="PANTHER" id="PTHR39235:SF1">
    <property type="entry name" value="PHOSPHATIDYLINOSITOL N-ACETYLGLUCOSAMINYLTRANSFERASE SUBUNIT Y"/>
    <property type="match status" value="1"/>
</dbReference>
<keyword evidence="3" id="KW-1185">Reference proteome</keyword>
<evidence type="ECO:0000313" key="2">
    <source>
        <dbReference type="EMBL" id="ELK26862.1"/>
    </source>
</evidence>
<protein>
    <submittedName>
        <fullName evidence="2">Phosphatidylinositol N-acetylglucosaminyltransferase subunit Y</fullName>
    </submittedName>
</protein>
<accession>L5LKQ1</accession>
<dbReference type="GO" id="GO:0006506">
    <property type="term" value="P:GPI anchor biosynthetic process"/>
    <property type="evidence" value="ECO:0007669"/>
    <property type="project" value="TreeGrafter"/>
</dbReference>
<dbReference type="EMBL" id="KB110667">
    <property type="protein sequence ID" value="ELK26862.1"/>
    <property type="molecule type" value="Genomic_DNA"/>
</dbReference>
<dbReference type="Proteomes" id="UP000010556">
    <property type="component" value="Unassembled WGS sequence"/>
</dbReference>
<evidence type="ECO:0000256" key="1">
    <source>
        <dbReference type="SAM" id="SignalP"/>
    </source>
</evidence>
<proteinExistence type="predicted"/>
<keyword evidence="2" id="KW-0808">Transferase</keyword>